<proteinExistence type="predicted"/>
<comment type="caution">
    <text evidence="2">The sequence shown here is derived from an EMBL/GenBank/DDBJ whole genome shotgun (WGS) entry which is preliminary data.</text>
</comment>
<evidence type="ECO:0000313" key="3">
    <source>
        <dbReference type="Proteomes" id="UP000649573"/>
    </source>
</evidence>
<feature type="domain" description="Bacterial bifunctional deaminase-reductase C-terminal" evidence="1">
    <location>
        <begin position="15"/>
        <end position="191"/>
    </location>
</feature>
<evidence type="ECO:0000259" key="1">
    <source>
        <dbReference type="Pfam" id="PF01872"/>
    </source>
</evidence>
<dbReference type="EMBL" id="BMRE01000040">
    <property type="protein sequence ID" value="GGU66125.1"/>
    <property type="molecule type" value="Genomic_DNA"/>
</dbReference>
<dbReference type="InterPro" id="IPR024072">
    <property type="entry name" value="DHFR-like_dom_sf"/>
</dbReference>
<sequence length="199" mass="22201">MSWLKTSEGMVRMRKLVYYVAVTLDGFIAAEDGTFDGFVFEGDHMEGINAEYPDTLPTQFRSALGLQDAPNRNFDTVLMGRNTYQVPGGLPSPYAHLRQFVVSSSLIDTPHDVAVIRQDVAGRVRELKEEDGLDIWLCGGGKLAAELLPLIDKLLLKIHPVVFGRGIPLFDGKADITKFRRTDARLFESGVSFMTYERS</sequence>
<dbReference type="InterPro" id="IPR050765">
    <property type="entry name" value="Riboflavin_Biosynth_HTPR"/>
</dbReference>
<evidence type="ECO:0000313" key="2">
    <source>
        <dbReference type="EMBL" id="GGU66125.1"/>
    </source>
</evidence>
<dbReference type="Proteomes" id="UP000649573">
    <property type="component" value="Unassembled WGS sequence"/>
</dbReference>
<dbReference type="SUPFAM" id="SSF53597">
    <property type="entry name" value="Dihydrofolate reductase-like"/>
    <property type="match status" value="1"/>
</dbReference>
<dbReference type="Gene3D" id="3.40.430.10">
    <property type="entry name" value="Dihydrofolate Reductase, subunit A"/>
    <property type="match status" value="1"/>
</dbReference>
<keyword evidence="3" id="KW-1185">Reference proteome</keyword>
<reference evidence="3" key="1">
    <citation type="journal article" date="2019" name="Int. J. Syst. Evol. Microbiol.">
        <title>The Global Catalogue of Microorganisms (GCM) 10K type strain sequencing project: providing services to taxonomists for standard genome sequencing and annotation.</title>
        <authorList>
            <consortium name="The Broad Institute Genomics Platform"/>
            <consortium name="The Broad Institute Genome Sequencing Center for Infectious Disease"/>
            <person name="Wu L."/>
            <person name="Ma J."/>
        </authorList>
    </citation>
    <scope>NUCLEOTIDE SEQUENCE [LARGE SCALE GENOMIC DNA]</scope>
    <source>
        <strain evidence="3">JCM 3296</strain>
    </source>
</reference>
<dbReference type="InterPro" id="IPR002734">
    <property type="entry name" value="RibDG_C"/>
</dbReference>
<name>A0ABQ2V5Q3_9PSEU</name>
<organism evidence="2 3">
    <name type="scientific">Lentzea flava</name>
    <dbReference type="NCBI Taxonomy" id="103732"/>
    <lineage>
        <taxon>Bacteria</taxon>
        <taxon>Bacillati</taxon>
        <taxon>Actinomycetota</taxon>
        <taxon>Actinomycetes</taxon>
        <taxon>Pseudonocardiales</taxon>
        <taxon>Pseudonocardiaceae</taxon>
        <taxon>Lentzea</taxon>
    </lineage>
</organism>
<dbReference type="PANTHER" id="PTHR38011">
    <property type="entry name" value="DIHYDROFOLATE REDUCTASE FAMILY PROTEIN (AFU_ORTHOLOGUE AFUA_8G06820)"/>
    <property type="match status" value="1"/>
</dbReference>
<protein>
    <submittedName>
        <fullName evidence="2">Deaminase</fullName>
    </submittedName>
</protein>
<gene>
    <name evidence="2" type="ORF">GCM10010178_67590</name>
</gene>
<dbReference type="Pfam" id="PF01872">
    <property type="entry name" value="RibD_C"/>
    <property type="match status" value="1"/>
</dbReference>
<accession>A0ABQ2V5Q3</accession>
<dbReference type="PANTHER" id="PTHR38011:SF11">
    <property type="entry name" value="2,5-DIAMINO-6-RIBOSYLAMINO-4(3H)-PYRIMIDINONE 5'-PHOSPHATE REDUCTASE"/>
    <property type="match status" value="1"/>
</dbReference>